<feature type="compositionally biased region" description="Acidic residues" evidence="21">
    <location>
        <begin position="880"/>
        <end position="889"/>
    </location>
</feature>
<gene>
    <name evidence="23" type="ORF">MCOR_43118</name>
</gene>
<feature type="compositionally biased region" description="Basic residues" evidence="21">
    <location>
        <begin position="77"/>
        <end position="87"/>
    </location>
</feature>
<dbReference type="GO" id="GO:0046872">
    <property type="term" value="F:metal ion binding"/>
    <property type="evidence" value="ECO:0007669"/>
    <property type="project" value="UniProtKB-KW"/>
</dbReference>
<comment type="cofactor">
    <cofactor evidence="1">
        <name>Mg(2+)</name>
        <dbReference type="ChEBI" id="CHEBI:18420"/>
    </cofactor>
</comment>
<evidence type="ECO:0000256" key="11">
    <source>
        <dbReference type="ARBA" id="ARBA00022777"/>
    </source>
</evidence>
<feature type="region of interest" description="Disordered" evidence="21">
    <location>
        <begin position="853"/>
        <end position="892"/>
    </location>
</feature>
<dbReference type="InterPro" id="IPR045801">
    <property type="entry name" value="MEKK4_N"/>
</dbReference>
<evidence type="ECO:0000256" key="1">
    <source>
        <dbReference type="ARBA" id="ARBA00001946"/>
    </source>
</evidence>
<evidence type="ECO:0000256" key="2">
    <source>
        <dbReference type="ARBA" id="ARBA00004556"/>
    </source>
</evidence>
<evidence type="ECO:0000256" key="14">
    <source>
        <dbReference type="ARBA" id="ARBA00047559"/>
    </source>
</evidence>
<evidence type="ECO:0000256" key="18">
    <source>
        <dbReference type="ARBA" id="ARBA00083883"/>
    </source>
</evidence>
<dbReference type="PANTHER" id="PTHR48016">
    <property type="entry name" value="MAP KINASE KINASE KINASE SSK2-RELATED-RELATED"/>
    <property type="match status" value="1"/>
</dbReference>
<feature type="region of interest" description="Disordered" evidence="21">
    <location>
        <begin position="130"/>
        <end position="151"/>
    </location>
</feature>
<keyword evidence="20" id="KW-0175">Coiled coil</keyword>
<keyword evidence="9" id="KW-0479">Metal-binding</keyword>
<sequence>MAADGTKYPRSASPNEDYNPLHDETEAKFFHQQSHDADISEEEDQFNSVESLPENMYSNLVYGTTPPAHPRGAKLEKSKKHSHQRKVSYKEYMATKKKPQPRTPVNIIKDQYADNPVFCKLSGVDSDDNLERDFSQDSEKMNKDNRNNKKKILKTSRSYDRHVKATSGDLSNLDTNTADVSLTTSGRFSSTNPPRVDFSGRFSSLINRPSPLTITLTNSLNLSCSLNSSWGPSKPDSRRLSVVCPDCPKDRSDFYKIFSALIQMGSQPKKEKDHKRKDNFGAYRRQISSEQELWQQHFVDYLWLELRMEHLGYTSFKDFEDNLKLEKARILQVLEDIMNFKLDNKDFIQLCDIPVYKDASHDLSSPEILSCENNSITTETISFQKLAVSQVEELLDKLDQCEQLFPTSKAFAKEYPQYGSKEFTLQVKSLYLWLNITRDLCHKMKQLGKMLGVQYIPDIDWPMMDFESPRWHETKTNVSFHRESIPEIRESDSSESEDEGIANNKLSPGDSSHSTKRVTFTMGSGKASPTNDVPKDTSTPLKPSIRYYSTSSTDLSRVSSEASIMDDFAKTTTFVYRKFVDKTLKRMGMNKMLLRFRELFDRTLQRAQEALQKPSTSSAEGQSPKSSGDDANTQMSTSPAALDFLCVQDFPHNTAVHRSSSITDCGACSEQFQKMGLPSFRPSYLFLLQVFMDVIHEALRLRLDQRPMGEPSHLSIRPLLRECKDVLQGAVIVKQYYQHMVYAVFAEEEMMDLEQFDQDLRKMLDEYLTYLQTWLYMLQNLPEASRSLKNVLDTEWTFTKGICPYIIGGEAEAGKRFSTLASSLLNSIVDFMETGIDDFTASLYDWTMRDDEDEDLDENGDEYADEEDENESNAQYIRDTDDDSLDPTDCENSRDDHVKRIMELRHSFQQTSRNCKKLFNEARERATKALGFAKILRKDLEIAADFNIIVNTAELFDKLKETNHALVMASMNPGYQMFIPNKIINNQQLILQLLNVTCGRDDVSRSQDDPNKEDGYLLMVKCEGGRDHKLECPIWVGNSVKVEPTAETTIALSHIEVQGLLLVVINAGHLTTQRKEFEGYAGKTVELVNEQTSCHQAIAESLAELKSAAVELQEKVVLAIKQVDEKLNFEDIANLEDNEKYHLLNLYRETMLKGYNFGFEYLKEVTRLVTGEPRQKLGTRLVSFAKQWMQFVMEKCDKGRGMRPKWASHGLDFLTVACQPVVLAGLTEQEFQDLKHSINNCISHVIGSADRNIPTSPTHGGSMHSSRSSSSDFGGGRSYMRFPSWPTTESPIKRSTSQMSTKSADGVTSPLSAGSDTRSSKRSSIESMPEVESCIYDGEDGGLILDISHRRRSRGGSCDFSHEIIPLSEKATKKIKKLEEDRTKKLQEQRVIGREVSKKSETDYRINVRRVNFRWQRGLKIGEGQFGKVYSAVNMDTGDLMAMKEMKFQANDHQALKEIADEIIMFEGIQHLNLIKYYGVEVHRDEMLIFMEYCDRGTLEEASKMGLPEHLMALYAKEILKAIGHLHEFNIVHRDIKGANVFLTSEGCLKLGDFGCSAKLKSQQTMPGEFNNIVGTTGEFNNIVGTTAYMAPEVITKSGSGGHGRAADIWSLGCVIIEMATGKRPWHELENNYQIMFKVGMGSIPSIPETLSYDGKDFVSHCLEPDPEIRWTAAQLIDHPFVKVQMEEPDGDS</sequence>
<feature type="compositionally biased region" description="Polar residues" evidence="21">
    <location>
        <begin position="46"/>
        <end position="62"/>
    </location>
</feature>
<name>A0A6J8DSU9_MYTCO</name>
<feature type="region of interest" description="Disordered" evidence="21">
    <location>
        <begin position="608"/>
        <end position="634"/>
    </location>
</feature>
<evidence type="ECO:0000256" key="20">
    <source>
        <dbReference type="SAM" id="Coils"/>
    </source>
</evidence>
<evidence type="ECO:0000256" key="17">
    <source>
        <dbReference type="ARBA" id="ARBA00069057"/>
    </source>
</evidence>
<organism evidence="23 24">
    <name type="scientific">Mytilus coruscus</name>
    <name type="common">Sea mussel</name>
    <dbReference type="NCBI Taxonomy" id="42192"/>
    <lineage>
        <taxon>Eukaryota</taxon>
        <taxon>Metazoa</taxon>
        <taxon>Spiralia</taxon>
        <taxon>Lophotrochozoa</taxon>
        <taxon>Mollusca</taxon>
        <taxon>Bivalvia</taxon>
        <taxon>Autobranchia</taxon>
        <taxon>Pteriomorphia</taxon>
        <taxon>Mytilida</taxon>
        <taxon>Mytiloidea</taxon>
        <taxon>Mytilidae</taxon>
        <taxon>Mytilinae</taxon>
        <taxon>Mytilus</taxon>
    </lineage>
</organism>
<comment type="function">
    <text evidence="16">Component of a protein kinase signal transduction cascade. Activates the CSBP2, P38 and JNK MAPK pathways, but not the ERK pathway. Specifically phosphorylates and activates MAP2K4 and MAP2K6.</text>
</comment>
<keyword evidence="8 23" id="KW-0808">Transferase</keyword>
<evidence type="ECO:0000256" key="15">
    <source>
        <dbReference type="ARBA" id="ARBA00048329"/>
    </source>
</evidence>
<dbReference type="SUPFAM" id="SSF56112">
    <property type="entry name" value="Protein kinase-like (PK-like)"/>
    <property type="match status" value="1"/>
</dbReference>
<dbReference type="PANTHER" id="PTHR48016:SF32">
    <property type="entry name" value="MITOGEN-ACTIVATED PROTEIN KINASE KINASE KINASE 4"/>
    <property type="match status" value="1"/>
</dbReference>
<feature type="compositionally biased region" description="Basic and acidic residues" evidence="21">
    <location>
        <begin position="130"/>
        <end position="147"/>
    </location>
</feature>
<evidence type="ECO:0000256" key="4">
    <source>
        <dbReference type="ARBA" id="ARBA00012406"/>
    </source>
</evidence>
<evidence type="ECO:0000256" key="12">
    <source>
        <dbReference type="ARBA" id="ARBA00022840"/>
    </source>
</evidence>
<feature type="region of interest" description="Disordered" evidence="21">
    <location>
        <begin position="482"/>
        <end position="545"/>
    </location>
</feature>
<evidence type="ECO:0000313" key="23">
    <source>
        <dbReference type="EMBL" id="CAC5409890.1"/>
    </source>
</evidence>
<feature type="region of interest" description="Disordered" evidence="21">
    <location>
        <begin position="1"/>
        <end position="87"/>
    </location>
</feature>
<feature type="compositionally biased region" description="Polar residues" evidence="21">
    <location>
        <begin position="1285"/>
        <end position="1303"/>
    </location>
</feature>
<dbReference type="SMART" id="SM00220">
    <property type="entry name" value="S_TKc"/>
    <property type="match status" value="1"/>
</dbReference>
<evidence type="ECO:0000256" key="10">
    <source>
        <dbReference type="ARBA" id="ARBA00022741"/>
    </source>
</evidence>
<comment type="similarity">
    <text evidence="3">Belongs to the protein kinase superfamily. STE Ser/Thr protein kinase family. MAP kinase kinase kinase subfamily.</text>
</comment>
<evidence type="ECO:0000256" key="7">
    <source>
        <dbReference type="ARBA" id="ARBA00022553"/>
    </source>
</evidence>
<dbReference type="EC" id="2.7.11.25" evidence="4"/>
<dbReference type="OrthoDB" id="1043025at2759"/>
<comment type="catalytic activity">
    <reaction evidence="14">
        <text>L-threonyl-[protein] + ATP = O-phospho-L-threonyl-[protein] + ADP + H(+)</text>
        <dbReference type="Rhea" id="RHEA:46608"/>
        <dbReference type="Rhea" id="RHEA-COMP:11060"/>
        <dbReference type="Rhea" id="RHEA-COMP:11605"/>
        <dbReference type="ChEBI" id="CHEBI:15378"/>
        <dbReference type="ChEBI" id="CHEBI:30013"/>
        <dbReference type="ChEBI" id="CHEBI:30616"/>
        <dbReference type="ChEBI" id="CHEBI:61977"/>
        <dbReference type="ChEBI" id="CHEBI:456216"/>
        <dbReference type="EC" id="2.7.11.25"/>
    </reaction>
</comment>
<dbReference type="InterPro" id="IPR011009">
    <property type="entry name" value="Kinase-like_dom_sf"/>
</dbReference>
<dbReference type="GO" id="GO:0004709">
    <property type="term" value="F:MAP kinase kinase kinase activity"/>
    <property type="evidence" value="ECO:0007669"/>
    <property type="project" value="UniProtKB-EC"/>
</dbReference>
<keyword evidence="10 19" id="KW-0547">Nucleotide-binding</keyword>
<feature type="compositionally biased region" description="Basic and acidic residues" evidence="21">
    <location>
        <begin position="19"/>
        <end position="38"/>
    </location>
</feature>
<evidence type="ECO:0000256" key="9">
    <source>
        <dbReference type="ARBA" id="ARBA00022723"/>
    </source>
</evidence>
<dbReference type="PROSITE" id="PS50011">
    <property type="entry name" value="PROTEIN_KINASE_DOM"/>
    <property type="match status" value="1"/>
</dbReference>
<dbReference type="CDD" id="cd06626">
    <property type="entry name" value="STKc_MEKK4"/>
    <property type="match status" value="1"/>
</dbReference>
<comment type="catalytic activity">
    <reaction evidence="15">
        <text>L-seryl-[protein] + ATP = O-phospho-L-seryl-[protein] + ADP + H(+)</text>
        <dbReference type="Rhea" id="RHEA:17989"/>
        <dbReference type="Rhea" id="RHEA-COMP:9863"/>
        <dbReference type="Rhea" id="RHEA-COMP:11604"/>
        <dbReference type="ChEBI" id="CHEBI:15378"/>
        <dbReference type="ChEBI" id="CHEBI:29999"/>
        <dbReference type="ChEBI" id="CHEBI:30616"/>
        <dbReference type="ChEBI" id="CHEBI:83421"/>
        <dbReference type="ChEBI" id="CHEBI:456216"/>
        <dbReference type="EC" id="2.7.11.25"/>
    </reaction>
</comment>
<dbReference type="InterPro" id="IPR050538">
    <property type="entry name" value="MAP_kinase_kinase_kinase"/>
</dbReference>
<proteinExistence type="inferred from homology"/>
<evidence type="ECO:0000256" key="3">
    <source>
        <dbReference type="ARBA" id="ARBA00006529"/>
    </source>
</evidence>
<evidence type="ECO:0000256" key="5">
    <source>
        <dbReference type="ARBA" id="ARBA00022490"/>
    </source>
</evidence>
<evidence type="ECO:0000256" key="16">
    <source>
        <dbReference type="ARBA" id="ARBA00060115"/>
    </source>
</evidence>
<accession>A0A6J8DSU9</accession>
<feature type="compositionally biased region" description="Low complexity" evidence="21">
    <location>
        <begin position="1260"/>
        <end position="1272"/>
    </location>
</feature>
<dbReference type="Pfam" id="PF00069">
    <property type="entry name" value="Pkinase"/>
    <property type="match status" value="1"/>
</dbReference>
<comment type="subcellular location">
    <subcellularLocation>
        <location evidence="2">Cytoplasm</location>
        <location evidence="2">Perinuclear region</location>
    </subcellularLocation>
</comment>
<keyword evidence="12 19" id="KW-0067">ATP-binding</keyword>
<keyword evidence="6" id="KW-0723">Serine/threonine-protein kinase</keyword>
<evidence type="ECO:0000256" key="13">
    <source>
        <dbReference type="ARBA" id="ARBA00022842"/>
    </source>
</evidence>
<keyword evidence="11" id="KW-0418">Kinase</keyword>
<dbReference type="InterPro" id="IPR000719">
    <property type="entry name" value="Prot_kinase_dom"/>
</dbReference>
<feature type="compositionally biased region" description="Polar residues" evidence="21">
    <location>
        <begin position="504"/>
        <end position="541"/>
    </location>
</feature>
<feature type="compositionally biased region" description="Polar residues" evidence="21">
    <location>
        <begin position="613"/>
        <end position="634"/>
    </location>
</feature>
<dbReference type="Gene3D" id="1.10.510.10">
    <property type="entry name" value="Transferase(Phosphotransferase) domain 1"/>
    <property type="match status" value="1"/>
</dbReference>
<feature type="compositionally biased region" description="Acidic residues" evidence="21">
    <location>
        <begin position="853"/>
        <end position="871"/>
    </location>
</feature>
<keyword evidence="24" id="KW-1185">Reference proteome</keyword>
<feature type="compositionally biased region" description="Basic and acidic residues" evidence="21">
    <location>
        <begin position="482"/>
        <end position="492"/>
    </location>
</feature>
<dbReference type="EMBL" id="CACVKT020007649">
    <property type="protein sequence ID" value="CAC5409890.1"/>
    <property type="molecule type" value="Genomic_DNA"/>
</dbReference>
<dbReference type="PROSITE" id="PS00108">
    <property type="entry name" value="PROTEIN_KINASE_ST"/>
    <property type="match status" value="1"/>
</dbReference>
<feature type="coiled-coil region" evidence="20">
    <location>
        <begin position="1095"/>
        <end position="1122"/>
    </location>
</feature>
<evidence type="ECO:0000259" key="22">
    <source>
        <dbReference type="PROSITE" id="PS50011"/>
    </source>
</evidence>
<evidence type="ECO:0000256" key="8">
    <source>
        <dbReference type="ARBA" id="ARBA00022679"/>
    </source>
</evidence>
<dbReference type="FunFam" id="1.10.510.10:FF:000122">
    <property type="entry name" value="Mitogen-activated protein kinase kinase kinase 4"/>
    <property type="match status" value="1"/>
</dbReference>
<evidence type="ECO:0000256" key="19">
    <source>
        <dbReference type="PROSITE-ProRule" id="PRU10141"/>
    </source>
</evidence>
<evidence type="ECO:0000256" key="21">
    <source>
        <dbReference type="SAM" id="MobiDB-lite"/>
    </source>
</evidence>
<dbReference type="Proteomes" id="UP000507470">
    <property type="component" value="Unassembled WGS sequence"/>
</dbReference>
<dbReference type="InterPro" id="IPR008271">
    <property type="entry name" value="Ser/Thr_kinase_AS"/>
</dbReference>
<dbReference type="GO" id="GO:0048471">
    <property type="term" value="C:perinuclear region of cytoplasm"/>
    <property type="evidence" value="ECO:0007669"/>
    <property type="project" value="UniProtKB-SubCell"/>
</dbReference>
<reference evidence="23 24" key="1">
    <citation type="submission" date="2020-06" db="EMBL/GenBank/DDBJ databases">
        <authorList>
            <person name="Li R."/>
            <person name="Bekaert M."/>
        </authorList>
    </citation>
    <scope>NUCLEOTIDE SEQUENCE [LARGE SCALE GENOMIC DNA]</scope>
    <source>
        <strain evidence="24">wild</strain>
    </source>
</reference>
<feature type="binding site" evidence="19">
    <location>
        <position position="1444"/>
    </location>
    <ligand>
        <name>ATP</name>
        <dbReference type="ChEBI" id="CHEBI:30616"/>
    </ligand>
</feature>
<dbReference type="Pfam" id="PF19431">
    <property type="entry name" value="MEKK4_N"/>
    <property type="match status" value="2"/>
</dbReference>
<dbReference type="InterPro" id="IPR017441">
    <property type="entry name" value="Protein_kinase_ATP_BS"/>
</dbReference>
<evidence type="ECO:0000313" key="24">
    <source>
        <dbReference type="Proteomes" id="UP000507470"/>
    </source>
</evidence>
<feature type="domain" description="Protein kinase" evidence="22">
    <location>
        <begin position="1415"/>
        <end position="1682"/>
    </location>
</feature>
<keyword evidence="7" id="KW-0597">Phosphoprotein</keyword>
<keyword evidence="13" id="KW-0460">Magnesium</keyword>
<dbReference type="GO" id="GO:0005524">
    <property type="term" value="F:ATP binding"/>
    <property type="evidence" value="ECO:0007669"/>
    <property type="project" value="UniProtKB-UniRule"/>
</dbReference>
<evidence type="ECO:0000256" key="6">
    <source>
        <dbReference type="ARBA" id="ARBA00022527"/>
    </source>
</evidence>
<dbReference type="PROSITE" id="PS00107">
    <property type="entry name" value="PROTEIN_KINASE_ATP"/>
    <property type="match status" value="1"/>
</dbReference>
<protein>
    <recommendedName>
        <fullName evidence="17">Mitogen-activated protein kinase kinase kinase 4</fullName>
        <ecNumber evidence="4">2.7.11.25</ecNumber>
    </recommendedName>
    <alternativeName>
        <fullName evidence="18">MAPK/ERK kinase kinase 4</fullName>
    </alternativeName>
</protein>
<feature type="region of interest" description="Disordered" evidence="21">
    <location>
        <begin position="1252"/>
        <end position="1328"/>
    </location>
</feature>
<keyword evidence="5" id="KW-0963">Cytoplasm</keyword>